<feature type="domain" description="Leucine-rich repeat-containing N-terminal plant-type" evidence="14">
    <location>
        <begin position="29"/>
        <end position="67"/>
    </location>
</feature>
<evidence type="ECO:0000256" key="10">
    <source>
        <dbReference type="ARBA" id="ARBA00023170"/>
    </source>
</evidence>
<keyword evidence="3 12" id="KW-1003">Cell membrane</keyword>
<keyword evidence="7 12" id="KW-0677">Repeat</keyword>
<evidence type="ECO:0000259" key="15">
    <source>
        <dbReference type="Pfam" id="PF23598"/>
    </source>
</evidence>
<feature type="signal peptide" evidence="13">
    <location>
        <begin position="1"/>
        <end position="21"/>
    </location>
</feature>
<proteinExistence type="inferred from homology"/>
<comment type="subcellular location">
    <subcellularLocation>
        <location evidence="1 12">Cell membrane</location>
        <topology evidence="1 12">Single-pass type I membrane protein</topology>
    </subcellularLocation>
</comment>
<evidence type="ECO:0000256" key="13">
    <source>
        <dbReference type="SAM" id="SignalP"/>
    </source>
</evidence>
<dbReference type="InterPro" id="IPR055414">
    <property type="entry name" value="LRR_R13L4/SHOC2-like"/>
</dbReference>
<keyword evidence="6 12" id="KW-0732">Signal</keyword>
<reference evidence="16 17" key="1">
    <citation type="submission" date="2020-12" db="EMBL/GenBank/DDBJ databases">
        <title>Concerted genomic and epigenomic changes stabilize Arabidopsis allopolyploids.</title>
        <authorList>
            <person name="Chen Z."/>
        </authorList>
    </citation>
    <scope>NUCLEOTIDE SEQUENCE [LARGE SCALE GENOMIC DNA]</scope>
    <source>
        <strain evidence="16">Allo738</strain>
        <tissue evidence="16">Leaf</tissue>
    </source>
</reference>
<dbReference type="Pfam" id="PF13855">
    <property type="entry name" value="LRR_8"/>
    <property type="match status" value="1"/>
</dbReference>
<organism evidence="16 17">
    <name type="scientific">Arabidopsis thaliana x Arabidopsis arenosa</name>
    <dbReference type="NCBI Taxonomy" id="1240361"/>
    <lineage>
        <taxon>Eukaryota</taxon>
        <taxon>Viridiplantae</taxon>
        <taxon>Streptophyta</taxon>
        <taxon>Embryophyta</taxon>
        <taxon>Tracheophyta</taxon>
        <taxon>Spermatophyta</taxon>
        <taxon>Magnoliopsida</taxon>
        <taxon>eudicotyledons</taxon>
        <taxon>Gunneridae</taxon>
        <taxon>Pentapetalae</taxon>
        <taxon>rosids</taxon>
        <taxon>malvids</taxon>
        <taxon>Brassicales</taxon>
        <taxon>Brassicaceae</taxon>
        <taxon>Camelineae</taxon>
        <taxon>Arabidopsis</taxon>
    </lineage>
</organism>
<dbReference type="FunFam" id="3.80.10.10:FF:000111">
    <property type="entry name" value="LRR receptor-like serine/threonine-protein kinase ERECTA"/>
    <property type="match status" value="1"/>
</dbReference>
<dbReference type="InterPro" id="IPR001611">
    <property type="entry name" value="Leu-rich_rpt"/>
</dbReference>
<feature type="domain" description="Disease resistance R13L4/SHOC-2-like LRR" evidence="15">
    <location>
        <begin position="91"/>
        <end position="224"/>
    </location>
</feature>
<dbReference type="Proteomes" id="UP000694240">
    <property type="component" value="Chromosome 6"/>
</dbReference>
<sequence length="740" mass="83351">MMVRCHCYFFCLIFVLLHTFASSTLNHCLNDQRDALLEFKDEFPSLLELSSWNKSSDCCSWVEVTCDAKSGKVILLELPSTSLNSSLKPNSSLFKLQHLTKLSLYNCSLYGEIPSSLGYLSRLTILDLSYNALVGQIPASIGNLSLISFLDLSNNRLVGQVPTSIEKLFHLEWLVLSNNQLVGKVLASLGNLTQLYYLGLGNNNFSGNIPVSFSNLTKLKEVYLNNNYFESMLPLNMSGFQELSYFDVGENSFSGPFPSTLFTLPLLMKVFMGRNNFTGPIDFGNISSSSNPGLVLYLDHNKFDGQIPESISKFLDVDFSYNSFSSFGKSSEVLEETQIAQLDLSSNSFRGPLPQWICKLRSLDFLDLSNNSFSGSIPQCLRNLTVSLNQLLLSNNNFSRTLPDMFVNATNLKVLDVSRNQLEGKLPKSLISCNHLQFLNVQMNIIKDTFPFWLSSLPSLNVLILRSNQFYGPVYQPHLSAGFQNLRVIDISHNGFNGSLPPSYFSYWHNMARIVEQDYDDENLGNPRYGIDYHNSMEMVHKGVYTEFERIRRDFRAIDFSGNNFFGNIPESIGLLKELRVLNLSSNAFTNNIPQSLASLTKLEALDLSRNNLSGQIPRDLGNLFFLSIMNFSHNNLEGPVPQGTQFQRQNCSSFMDNPKLYGLEEICRETHVANPIPQKSEDMLEPKEQVINWIAAAIAYGPGVFCGLVVGHIFTSHKHEWFMEKFGLNKPRGLIKSIS</sequence>
<evidence type="ECO:0000313" key="17">
    <source>
        <dbReference type="Proteomes" id="UP000694240"/>
    </source>
</evidence>
<dbReference type="PANTHER" id="PTHR27004:SF454">
    <property type="entry name" value="RECEPTOR-LIKE PROTEIN 30"/>
    <property type="match status" value="1"/>
</dbReference>
<comment type="caution">
    <text evidence="16">The sequence shown here is derived from an EMBL/GenBank/DDBJ whole genome shotgun (WGS) entry which is preliminary data.</text>
</comment>
<dbReference type="GO" id="GO:0005886">
    <property type="term" value="C:plasma membrane"/>
    <property type="evidence" value="ECO:0007669"/>
    <property type="project" value="UniProtKB-SubCell"/>
</dbReference>
<keyword evidence="11 12" id="KW-0325">Glycoprotein</keyword>
<dbReference type="GO" id="GO:0030154">
    <property type="term" value="P:cell differentiation"/>
    <property type="evidence" value="ECO:0007669"/>
    <property type="project" value="UniProtKB-ARBA"/>
</dbReference>
<keyword evidence="17" id="KW-1185">Reference proteome</keyword>
<dbReference type="InterPro" id="IPR013210">
    <property type="entry name" value="LRR_N_plant-typ"/>
</dbReference>
<evidence type="ECO:0000256" key="4">
    <source>
        <dbReference type="ARBA" id="ARBA00022614"/>
    </source>
</evidence>
<protein>
    <recommendedName>
        <fullName evidence="12">Receptor like protein</fullName>
        <shortName evidence="12">AtRLP</shortName>
    </recommendedName>
</protein>
<dbReference type="AlphaFoldDB" id="A0A8T2C6W1"/>
<evidence type="ECO:0000256" key="11">
    <source>
        <dbReference type="ARBA" id="ARBA00023180"/>
    </source>
</evidence>
<keyword evidence="4 12" id="KW-0433">Leucine-rich repeat</keyword>
<accession>A0A8T2C6W1</accession>
<keyword evidence="8 12" id="KW-1133">Transmembrane helix</keyword>
<dbReference type="PANTHER" id="PTHR27004">
    <property type="entry name" value="RECEPTOR-LIKE PROTEIN 12 ISOFORM X1"/>
    <property type="match status" value="1"/>
</dbReference>
<feature type="chain" id="PRO_5035923064" description="Receptor like protein" evidence="13">
    <location>
        <begin position="22"/>
        <end position="740"/>
    </location>
</feature>
<dbReference type="FunFam" id="3.80.10.10:FF:000095">
    <property type="entry name" value="LRR receptor-like serine/threonine-protein kinase GSO1"/>
    <property type="match status" value="1"/>
</dbReference>
<evidence type="ECO:0000256" key="9">
    <source>
        <dbReference type="ARBA" id="ARBA00023136"/>
    </source>
</evidence>
<evidence type="ECO:0000256" key="5">
    <source>
        <dbReference type="ARBA" id="ARBA00022692"/>
    </source>
</evidence>
<dbReference type="FunFam" id="3.80.10.10:FF:000041">
    <property type="entry name" value="LRR receptor-like serine/threonine-protein kinase ERECTA"/>
    <property type="match status" value="1"/>
</dbReference>
<dbReference type="Pfam" id="PF23598">
    <property type="entry name" value="LRR_14"/>
    <property type="match status" value="1"/>
</dbReference>
<comment type="function">
    <text evidence="12">Involved in perception of extracellular signals.</text>
</comment>
<evidence type="ECO:0000256" key="2">
    <source>
        <dbReference type="ARBA" id="ARBA00009592"/>
    </source>
</evidence>
<feature type="transmembrane region" description="Helical" evidence="12">
    <location>
        <begin position="694"/>
        <end position="716"/>
    </location>
</feature>
<evidence type="ECO:0000313" key="16">
    <source>
        <dbReference type="EMBL" id="KAG7593792.1"/>
    </source>
</evidence>
<keyword evidence="10 12" id="KW-0675">Receptor</keyword>
<dbReference type="Pfam" id="PF08263">
    <property type="entry name" value="LRRNT_2"/>
    <property type="match status" value="1"/>
</dbReference>
<dbReference type="SMART" id="SM00369">
    <property type="entry name" value="LRR_TYP"/>
    <property type="match status" value="8"/>
</dbReference>
<evidence type="ECO:0000256" key="8">
    <source>
        <dbReference type="ARBA" id="ARBA00022989"/>
    </source>
</evidence>
<evidence type="ECO:0000256" key="12">
    <source>
        <dbReference type="RuleBase" id="RU369023"/>
    </source>
</evidence>
<name>A0A8T2C6W1_9BRAS</name>
<keyword evidence="9 12" id="KW-0472">Membrane</keyword>
<gene>
    <name evidence="16" type="ORF">ISN45_Aa01g025790</name>
</gene>
<dbReference type="FunFam" id="3.80.10.10:FF:000400">
    <property type="entry name" value="Nuclear pore complex protein NUP107"/>
    <property type="match status" value="1"/>
</dbReference>
<evidence type="ECO:0000256" key="7">
    <source>
        <dbReference type="ARBA" id="ARBA00022737"/>
    </source>
</evidence>
<comment type="similarity">
    <text evidence="2 12">Belongs to the RLP family.</text>
</comment>
<evidence type="ECO:0000256" key="3">
    <source>
        <dbReference type="ARBA" id="ARBA00022475"/>
    </source>
</evidence>
<dbReference type="Pfam" id="PF00560">
    <property type="entry name" value="LRR_1"/>
    <property type="match status" value="6"/>
</dbReference>
<dbReference type="EMBL" id="JAEFBK010000006">
    <property type="protein sequence ID" value="KAG7593792.1"/>
    <property type="molecule type" value="Genomic_DNA"/>
</dbReference>
<evidence type="ECO:0000259" key="14">
    <source>
        <dbReference type="Pfam" id="PF08263"/>
    </source>
</evidence>
<evidence type="ECO:0000256" key="6">
    <source>
        <dbReference type="ARBA" id="ARBA00022729"/>
    </source>
</evidence>
<dbReference type="GO" id="GO:1905392">
    <property type="term" value="P:plant organ morphogenesis"/>
    <property type="evidence" value="ECO:0007669"/>
    <property type="project" value="UniProtKB-ARBA"/>
</dbReference>
<dbReference type="InterPro" id="IPR003591">
    <property type="entry name" value="Leu-rich_rpt_typical-subtyp"/>
</dbReference>
<evidence type="ECO:0000256" key="1">
    <source>
        <dbReference type="ARBA" id="ARBA00004251"/>
    </source>
</evidence>
<keyword evidence="5 12" id="KW-0812">Transmembrane</keyword>